<keyword evidence="4" id="KW-1185">Reference proteome</keyword>
<dbReference type="RefSeq" id="WP_227706169.1">
    <property type="nucleotide sequence ID" value="NZ_JAJEQX010000001.1"/>
</dbReference>
<reference evidence="3 4" key="1">
    <citation type="submission" date="2021-10" db="EMBL/GenBank/DDBJ databases">
        <title>Anaerobic single-cell dispensing facilitates the cultivation of human gut bacteria.</title>
        <authorList>
            <person name="Afrizal A."/>
        </authorList>
    </citation>
    <scope>NUCLEOTIDE SEQUENCE [LARGE SCALE GENOMIC DNA]</scope>
    <source>
        <strain evidence="3 4">CLA-AA-H200</strain>
    </source>
</reference>
<feature type="domain" description="DUF6128" evidence="2">
    <location>
        <begin position="193"/>
        <end position="261"/>
    </location>
</feature>
<evidence type="ECO:0000313" key="4">
    <source>
        <dbReference type="Proteomes" id="UP001198151"/>
    </source>
</evidence>
<evidence type="ECO:0000256" key="1">
    <source>
        <dbReference type="SAM" id="MobiDB-lite"/>
    </source>
</evidence>
<comment type="caution">
    <text evidence="3">The sequence shown here is derived from an EMBL/GenBank/DDBJ whole genome shotgun (WGS) entry which is preliminary data.</text>
</comment>
<name>A0ABS8FSQ4_9FIRM</name>
<dbReference type="Proteomes" id="UP001198151">
    <property type="component" value="Unassembled WGS sequence"/>
</dbReference>
<gene>
    <name evidence="3" type="ORF">LKD70_00875</name>
</gene>
<dbReference type="EMBL" id="JAJEQX010000001">
    <property type="protein sequence ID" value="MCC2253007.1"/>
    <property type="molecule type" value="Genomic_DNA"/>
</dbReference>
<organism evidence="3 4">
    <name type="scientific">Ruminococcus turbiniformis</name>
    <dbReference type="NCBI Taxonomy" id="2881258"/>
    <lineage>
        <taxon>Bacteria</taxon>
        <taxon>Bacillati</taxon>
        <taxon>Bacillota</taxon>
        <taxon>Clostridia</taxon>
        <taxon>Eubacteriales</taxon>
        <taxon>Oscillospiraceae</taxon>
        <taxon>Ruminococcus</taxon>
    </lineage>
</organism>
<evidence type="ECO:0000259" key="2">
    <source>
        <dbReference type="Pfam" id="PF19623"/>
    </source>
</evidence>
<evidence type="ECO:0000313" key="3">
    <source>
        <dbReference type="EMBL" id="MCC2253007.1"/>
    </source>
</evidence>
<accession>A0ABS8FSQ4</accession>
<feature type="compositionally biased region" description="Low complexity" evidence="1">
    <location>
        <begin position="134"/>
        <end position="146"/>
    </location>
</feature>
<protein>
    <submittedName>
        <fullName evidence="3">DUF6128 domain-containing protein</fullName>
    </submittedName>
</protein>
<sequence>MNPGTFYLYEYLQNKRRRNVGFIKISRHYQSCLLQIRARGIPAGNGTSLELYAFCREPDGRLNRTHIASLSCFGHSISERLSVAEAHFPEGRPLAQIDGFIIRLPESDCPLFWMASAFFFDINTDILQDIGETPAPESAAESPEPSNSGSETADPTEPAEPREEESGDPVQSDPVHAASIPTEAAPERSSGIRKIRHSDLSDLPRKFWQLSSNSFLLHGYHNYGHLVLFEENGRTWLGVPGIYDEHEARAAELFGFPRFVRSCTAALDLAENERDTSRDFGHWCRCVGLCRPKSP</sequence>
<feature type="region of interest" description="Disordered" evidence="1">
    <location>
        <begin position="133"/>
        <end position="193"/>
    </location>
</feature>
<dbReference type="Pfam" id="PF19623">
    <property type="entry name" value="DUF6128"/>
    <property type="match status" value="1"/>
</dbReference>
<dbReference type="InterPro" id="IPR046131">
    <property type="entry name" value="DUF6128"/>
</dbReference>
<proteinExistence type="predicted"/>